<gene>
    <name evidence="1" type="ORF">QN277_020310</name>
</gene>
<accession>A0AAE1JJ94</accession>
<dbReference type="PANTHER" id="PTHR35694:SF1">
    <property type="entry name" value="DENEDDYLASE"/>
    <property type="match status" value="1"/>
</dbReference>
<name>A0AAE1JJ94_9FABA</name>
<protein>
    <submittedName>
        <fullName evidence="1">Uncharacterized protein</fullName>
    </submittedName>
</protein>
<dbReference type="Proteomes" id="UP001293593">
    <property type="component" value="Unassembled WGS sequence"/>
</dbReference>
<proteinExistence type="predicted"/>
<comment type="caution">
    <text evidence="1">The sequence shown here is derived from an EMBL/GenBank/DDBJ whole genome shotgun (WGS) entry which is preliminary data.</text>
</comment>
<dbReference type="PANTHER" id="PTHR35694">
    <property type="entry name" value="DENEDDYLASE"/>
    <property type="match status" value="1"/>
</dbReference>
<reference evidence="1" key="1">
    <citation type="submission" date="2023-10" db="EMBL/GenBank/DDBJ databases">
        <title>Chromosome-level genome of the transformable northern wattle, Acacia crassicarpa.</title>
        <authorList>
            <person name="Massaro I."/>
            <person name="Sinha N.R."/>
            <person name="Poethig S."/>
            <person name="Leichty A.R."/>
        </authorList>
    </citation>
    <scope>NUCLEOTIDE SEQUENCE</scope>
    <source>
        <strain evidence="1">Acra3RX</strain>
        <tissue evidence="1">Leaf</tissue>
    </source>
</reference>
<dbReference type="AlphaFoldDB" id="A0AAE1JJ94"/>
<evidence type="ECO:0000313" key="1">
    <source>
        <dbReference type="EMBL" id="KAK4271647.1"/>
    </source>
</evidence>
<sequence>MASVRSPSLFSPVLPLRPNPRFFSFFRAGNFSHSKKSILVLSCSPRKTIPITEQEVLQAVAESSDKVLPCVRTYENDLARLTLVGAVDFEQALTAAAADGGEAASEHIESGMPAMVVETVFPGPSDEHSTICTRLFLPAQKVKEKASKLRRHLSEDMFNTGSKNILAMTFRQVVLQQLWNVDMIVFPPGAVRNMEDLENPREVPASFTLSLSDDYLVSMLAEVVCISSLQDTKRQFADNAWGGNSNTLFGWFQKSERIVSKDSSVVIYKLLEDEIVENARSLLDNYNLMKNSFKLVKTKPRHHWWNPSCYAKLEKMGGSDFSAWTSEYVPAYRLEIDAKRMGNAKFEGWKKCADNRWEVHLTHSQMIGLAEALDMYYEDPYTLRDKQLSCGMAAKFAKVSNKKGSSLLKLLSVTLASGIFLVAINALGQLFLPHLPKGGKHLGELRSLSSSEVHSTLYESLDANKLEEFCISAIMKVKDAFGWSGDIEKEDGIGVWTGKLPAYMRTLGAAKSDGEVVSILSTSENMDADEAKESIQDIASYQVVFSSDGKIIGFQPLSRVAVNQWAANPLAKELYQGKKLSPGIIEPGLKISCPSEIIVLELLLLVKPEAYFALARPFR</sequence>
<keyword evidence="2" id="KW-1185">Reference proteome</keyword>
<organism evidence="1 2">
    <name type="scientific">Acacia crassicarpa</name>
    <name type="common">northern wattle</name>
    <dbReference type="NCBI Taxonomy" id="499986"/>
    <lineage>
        <taxon>Eukaryota</taxon>
        <taxon>Viridiplantae</taxon>
        <taxon>Streptophyta</taxon>
        <taxon>Embryophyta</taxon>
        <taxon>Tracheophyta</taxon>
        <taxon>Spermatophyta</taxon>
        <taxon>Magnoliopsida</taxon>
        <taxon>eudicotyledons</taxon>
        <taxon>Gunneridae</taxon>
        <taxon>Pentapetalae</taxon>
        <taxon>rosids</taxon>
        <taxon>fabids</taxon>
        <taxon>Fabales</taxon>
        <taxon>Fabaceae</taxon>
        <taxon>Caesalpinioideae</taxon>
        <taxon>mimosoid clade</taxon>
        <taxon>Acacieae</taxon>
        <taxon>Acacia</taxon>
    </lineage>
</organism>
<evidence type="ECO:0000313" key="2">
    <source>
        <dbReference type="Proteomes" id="UP001293593"/>
    </source>
</evidence>
<dbReference type="EMBL" id="JAWXYG010000005">
    <property type="protein sequence ID" value="KAK4271647.1"/>
    <property type="molecule type" value="Genomic_DNA"/>
</dbReference>